<evidence type="ECO:0000256" key="2">
    <source>
        <dbReference type="ARBA" id="ARBA00009063"/>
    </source>
</evidence>
<dbReference type="InterPro" id="IPR010989">
    <property type="entry name" value="SNARE"/>
</dbReference>
<evidence type="ECO:0000313" key="10">
    <source>
        <dbReference type="Proteomes" id="UP000789706"/>
    </source>
</evidence>
<dbReference type="SUPFAM" id="SSF47661">
    <property type="entry name" value="t-snare proteins"/>
    <property type="match status" value="1"/>
</dbReference>
<name>A0A9N8YPQ5_9GLOM</name>
<feature type="domain" description="T-SNARE coiled-coil homology" evidence="8">
    <location>
        <begin position="214"/>
        <end position="276"/>
    </location>
</feature>
<evidence type="ECO:0000313" key="9">
    <source>
        <dbReference type="EMBL" id="CAG8444176.1"/>
    </source>
</evidence>
<dbReference type="Gene3D" id="1.20.58.70">
    <property type="match status" value="1"/>
</dbReference>
<keyword evidence="6" id="KW-0175">Coiled coil</keyword>
<keyword evidence="5" id="KW-1133">Transmembrane helix</keyword>
<protein>
    <submittedName>
        <fullName evidence="9">9162_t:CDS:1</fullName>
    </submittedName>
</protein>
<dbReference type="Proteomes" id="UP000789706">
    <property type="component" value="Unassembled WGS sequence"/>
</dbReference>
<dbReference type="InterPro" id="IPR000727">
    <property type="entry name" value="T_SNARE_dom"/>
</dbReference>
<sequence>MSLKDRTSEFHSAVESIRTRSISQAGGFKARNNLEHRRPLLDNHSNSNGKIINGTNGLNKSEFARMAGAIGNDINITATKLQKLTKLAKRKTLFDDRPVEISVSLLQQYVRDHKKNNTQANEHSSNVVVMLQSKLANTSMSFKDVLEIRTQNMKASKDRREQFMFSNNQQANITEANSPLYNTQKRNEQNNKDFLALDMSTGQSQQLQLMERQDNYIESRATAIESIESTIAELGNIFQQLAQMVSEQRETVQRIDANTDDIQMHVEGAQKELLKYYASISSNHSNNDDEYEIDSNYLPDSLDENYDQKILKLGEITLNMTVPYIGKSTTIYYQKYSLSENLEKELVKSIQDKNDILVLEVLKENSINLQIIYKMK</sequence>
<dbReference type="PANTHER" id="PTHR19957">
    <property type="entry name" value="SYNTAXIN"/>
    <property type="match status" value="1"/>
</dbReference>
<keyword evidence="4" id="KW-0812">Transmembrane</keyword>
<dbReference type="GO" id="GO:0006906">
    <property type="term" value="P:vesicle fusion"/>
    <property type="evidence" value="ECO:0007669"/>
    <property type="project" value="TreeGrafter"/>
</dbReference>
<proteinExistence type="inferred from homology"/>
<dbReference type="GO" id="GO:0006888">
    <property type="term" value="P:endoplasmic reticulum to Golgi vesicle-mediated transport"/>
    <property type="evidence" value="ECO:0007669"/>
    <property type="project" value="TreeGrafter"/>
</dbReference>
<dbReference type="InterPro" id="IPR045242">
    <property type="entry name" value="Syntaxin"/>
</dbReference>
<dbReference type="SMART" id="SM00397">
    <property type="entry name" value="t_SNARE"/>
    <property type="match status" value="1"/>
</dbReference>
<evidence type="ECO:0000259" key="8">
    <source>
        <dbReference type="PROSITE" id="PS50192"/>
    </source>
</evidence>
<dbReference type="GO" id="GO:0000149">
    <property type="term" value="F:SNARE binding"/>
    <property type="evidence" value="ECO:0007669"/>
    <property type="project" value="TreeGrafter"/>
</dbReference>
<dbReference type="GO" id="GO:0048278">
    <property type="term" value="P:vesicle docking"/>
    <property type="evidence" value="ECO:0007669"/>
    <property type="project" value="TreeGrafter"/>
</dbReference>
<comment type="subcellular location">
    <subcellularLocation>
        <location evidence="1">Membrane</location>
        <topology evidence="1">Single-pass type IV membrane protein</topology>
    </subcellularLocation>
</comment>
<dbReference type="GO" id="GO:0006886">
    <property type="term" value="P:intracellular protein transport"/>
    <property type="evidence" value="ECO:0007669"/>
    <property type="project" value="TreeGrafter"/>
</dbReference>
<keyword evidence="3" id="KW-0813">Transport</keyword>
<dbReference type="Pfam" id="PF05739">
    <property type="entry name" value="SNARE"/>
    <property type="match status" value="1"/>
</dbReference>
<evidence type="ECO:0000256" key="6">
    <source>
        <dbReference type="ARBA" id="ARBA00023054"/>
    </source>
</evidence>
<dbReference type="GO" id="GO:0005484">
    <property type="term" value="F:SNAP receptor activity"/>
    <property type="evidence" value="ECO:0007669"/>
    <property type="project" value="TreeGrafter"/>
</dbReference>
<evidence type="ECO:0000256" key="5">
    <source>
        <dbReference type="ARBA" id="ARBA00022989"/>
    </source>
</evidence>
<accession>A0A9N8YPQ5</accession>
<dbReference type="AlphaFoldDB" id="A0A9N8YPQ5"/>
<dbReference type="CDD" id="cd15844">
    <property type="entry name" value="SNARE_syntaxin5"/>
    <property type="match status" value="1"/>
</dbReference>
<reference evidence="9" key="1">
    <citation type="submission" date="2021-06" db="EMBL/GenBank/DDBJ databases">
        <authorList>
            <person name="Kallberg Y."/>
            <person name="Tangrot J."/>
            <person name="Rosling A."/>
        </authorList>
    </citation>
    <scope>NUCLEOTIDE SEQUENCE</scope>
    <source>
        <strain evidence="9">AZ414A</strain>
    </source>
</reference>
<organism evidence="9 10">
    <name type="scientific">Diversispora eburnea</name>
    <dbReference type="NCBI Taxonomy" id="1213867"/>
    <lineage>
        <taxon>Eukaryota</taxon>
        <taxon>Fungi</taxon>
        <taxon>Fungi incertae sedis</taxon>
        <taxon>Mucoromycota</taxon>
        <taxon>Glomeromycotina</taxon>
        <taxon>Glomeromycetes</taxon>
        <taxon>Diversisporales</taxon>
        <taxon>Diversisporaceae</taxon>
        <taxon>Diversispora</taxon>
    </lineage>
</organism>
<evidence type="ECO:0000256" key="3">
    <source>
        <dbReference type="ARBA" id="ARBA00022448"/>
    </source>
</evidence>
<comment type="similarity">
    <text evidence="2">Belongs to the syntaxin family.</text>
</comment>
<keyword evidence="10" id="KW-1185">Reference proteome</keyword>
<gene>
    <name evidence="9" type="ORF">DEBURN_LOCUS1673</name>
</gene>
<dbReference type="PANTHER" id="PTHR19957:SF3">
    <property type="entry name" value="SYNTAXIN-5"/>
    <property type="match status" value="1"/>
</dbReference>
<comment type="caution">
    <text evidence="9">The sequence shown here is derived from an EMBL/GenBank/DDBJ whole genome shotgun (WGS) entry which is preliminary data.</text>
</comment>
<dbReference type="PROSITE" id="PS50192">
    <property type="entry name" value="T_SNARE"/>
    <property type="match status" value="1"/>
</dbReference>
<evidence type="ECO:0000256" key="7">
    <source>
        <dbReference type="ARBA" id="ARBA00023136"/>
    </source>
</evidence>
<dbReference type="GO" id="GO:0031201">
    <property type="term" value="C:SNARE complex"/>
    <property type="evidence" value="ECO:0007669"/>
    <property type="project" value="TreeGrafter"/>
</dbReference>
<dbReference type="Pfam" id="PF11416">
    <property type="entry name" value="Syntaxin-5_N"/>
    <property type="match status" value="1"/>
</dbReference>
<dbReference type="OrthoDB" id="421009at2759"/>
<evidence type="ECO:0000256" key="4">
    <source>
        <dbReference type="ARBA" id="ARBA00022692"/>
    </source>
</evidence>
<dbReference type="GO" id="GO:0000139">
    <property type="term" value="C:Golgi membrane"/>
    <property type="evidence" value="ECO:0007669"/>
    <property type="project" value="TreeGrafter"/>
</dbReference>
<keyword evidence="7" id="KW-0472">Membrane</keyword>
<dbReference type="EMBL" id="CAJVPK010000079">
    <property type="protein sequence ID" value="CAG8444176.1"/>
    <property type="molecule type" value="Genomic_DNA"/>
</dbReference>
<dbReference type="InterPro" id="IPR021538">
    <property type="entry name" value="Syntaxin-5_N"/>
</dbReference>
<evidence type="ECO:0000256" key="1">
    <source>
        <dbReference type="ARBA" id="ARBA00004211"/>
    </source>
</evidence>